<dbReference type="EMBL" id="MAHS01000009">
    <property type="protein sequence ID" value="OPB49449.1"/>
    <property type="molecule type" value="Genomic_DNA"/>
</dbReference>
<dbReference type="InterPro" id="IPR011990">
    <property type="entry name" value="TPR-like_helical_dom_sf"/>
</dbReference>
<feature type="coiled-coil region" evidence="3">
    <location>
        <begin position="351"/>
        <end position="378"/>
    </location>
</feature>
<dbReference type="GO" id="GO:0043565">
    <property type="term" value="F:sequence-specific DNA binding"/>
    <property type="evidence" value="ECO:0007669"/>
    <property type="project" value="InterPro"/>
</dbReference>
<dbReference type="SUPFAM" id="SSF48452">
    <property type="entry name" value="TPR-like"/>
    <property type="match status" value="1"/>
</dbReference>
<keyword evidence="1" id="KW-0238">DNA-binding</keyword>
<sequence length="528" mass="62113">MNRFFILVLFFISNIIFSQDLNSFNSIYNKTYLETSQKDMKKALKIADSLFSISQTPILKTKSMMLSATLYQQSGDFKKAIQYALKSEEIINNTDNELWKARIYGFLATQYRILKLYKNSKMYMDMALEACKRIDDPKFVNNTKGLMMQEMAYYESDLENYKKAIYYINQSQLHFDLVKQNNDFFTLNNEQLLGLNYYKLNDLGKSTQHYNKALKMAKDNPPNFITYLVYNGLANIYLDQKNLKEAKKYVDLIQNASDKSYYLELRNVIYDTSQRYYELTKDIEKLSITRIKQDSLQEGLLKKSDHFIDESYLHLNKENITIQNKYQNHQYILFACILLLSASIILFIFYRKKQKKAIKRFKEIVKKANEKKSLLLDESLSHQAIEDTPIEAENLTTAPVDSGCKVGIMPIETEEKLIGKLKKFERTTLFNRKNLSLPYLAAYCNTNTRYLSFVINTYKKKDFYNYINELRINYIIDKLTHDPEYRKFKIAILAEECGFSSQNKFTAVFKKETGIIPSLFIKLLDEKT</sequence>
<evidence type="ECO:0000256" key="4">
    <source>
        <dbReference type="SAM" id="Phobius"/>
    </source>
</evidence>
<feature type="transmembrane region" description="Helical" evidence="4">
    <location>
        <begin position="331"/>
        <end position="350"/>
    </location>
</feature>
<dbReference type="PROSITE" id="PS50005">
    <property type="entry name" value="TPR"/>
    <property type="match status" value="1"/>
</dbReference>
<dbReference type="SMART" id="SM00028">
    <property type="entry name" value="TPR"/>
    <property type="match status" value="4"/>
</dbReference>
<gene>
    <name evidence="6" type="ORF">BAY09_01545</name>
</gene>
<name>A0A494J664_9FLAO</name>
<keyword evidence="2" id="KW-0802">TPR repeat</keyword>
<dbReference type="GO" id="GO:0003700">
    <property type="term" value="F:DNA-binding transcription factor activity"/>
    <property type="evidence" value="ECO:0007669"/>
    <property type="project" value="InterPro"/>
</dbReference>
<evidence type="ECO:0000256" key="1">
    <source>
        <dbReference type="ARBA" id="ARBA00023125"/>
    </source>
</evidence>
<evidence type="ECO:0000256" key="2">
    <source>
        <dbReference type="PROSITE-ProRule" id="PRU00339"/>
    </source>
</evidence>
<dbReference type="Pfam" id="PF12833">
    <property type="entry name" value="HTH_18"/>
    <property type="match status" value="1"/>
</dbReference>
<dbReference type="PANTHER" id="PTHR43280">
    <property type="entry name" value="ARAC-FAMILY TRANSCRIPTIONAL REGULATOR"/>
    <property type="match status" value="1"/>
</dbReference>
<dbReference type="Gene3D" id="1.25.40.10">
    <property type="entry name" value="Tetratricopeptide repeat domain"/>
    <property type="match status" value="2"/>
</dbReference>
<organism evidence="6">
    <name type="scientific">Elizabethkingia anophelis</name>
    <dbReference type="NCBI Taxonomy" id="1117645"/>
    <lineage>
        <taxon>Bacteria</taxon>
        <taxon>Pseudomonadati</taxon>
        <taxon>Bacteroidota</taxon>
        <taxon>Flavobacteriia</taxon>
        <taxon>Flavobacteriales</taxon>
        <taxon>Weeksellaceae</taxon>
        <taxon>Elizabethkingia</taxon>
    </lineage>
</organism>
<keyword evidence="3" id="KW-0175">Coiled coil</keyword>
<feature type="domain" description="HTH araC/xylS-type" evidence="5">
    <location>
        <begin position="419"/>
        <end position="523"/>
    </location>
</feature>
<accession>A0A494J664</accession>
<reference evidence="6" key="1">
    <citation type="submission" date="2016-06" db="EMBL/GenBank/DDBJ databases">
        <authorList>
            <person name="Nicholson A.C."/>
        </authorList>
    </citation>
    <scope>NUCLEOTIDE SEQUENCE [LARGE SCALE GENOMIC DNA]</scope>
    <source>
        <strain evidence="6">E6809</strain>
    </source>
</reference>
<dbReference type="InterPro" id="IPR019734">
    <property type="entry name" value="TPR_rpt"/>
</dbReference>
<comment type="caution">
    <text evidence="6">The sequence shown here is derived from an EMBL/GenBank/DDBJ whole genome shotgun (WGS) entry which is preliminary data.</text>
</comment>
<dbReference type="PROSITE" id="PS01124">
    <property type="entry name" value="HTH_ARAC_FAMILY_2"/>
    <property type="match status" value="1"/>
</dbReference>
<dbReference type="Gene3D" id="1.10.10.60">
    <property type="entry name" value="Homeodomain-like"/>
    <property type="match status" value="1"/>
</dbReference>
<keyword evidence="4" id="KW-1133">Transmembrane helix</keyword>
<dbReference type="InterPro" id="IPR018060">
    <property type="entry name" value="HTH_AraC"/>
</dbReference>
<dbReference type="AlphaFoldDB" id="A0A494J664"/>
<dbReference type="SMART" id="SM00342">
    <property type="entry name" value="HTH_ARAC"/>
    <property type="match status" value="1"/>
</dbReference>
<evidence type="ECO:0000256" key="3">
    <source>
        <dbReference type="SAM" id="Coils"/>
    </source>
</evidence>
<keyword evidence="4" id="KW-0472">Membrane</keyword>
<evidence type="ECO:0000313" key="6">
    <source>
        <dbReference type="EMBL" id="OPB49449.1"/>
    </source>
</evidence>
<protein>
    <recommendedName>
        <fullName evidence="5">HTH araC/xylS-type domain-containing protein</fullName>
    </recommendedName>
</protein>
<dbReference type="PANTHER" id="PTHR43280:SF34">
    <property type="entry name" value="ARAC-FAMILY TRANSCRIPTIONAL REGULATOR"/>
    <property type="match status" value="1"/>
</dbReference>
<feature type="repeat" description="TPR" evidence="2">
    <location>
        <begin position="187"/>
        <end position="220"/>
    </location>
</feature>
<evidence type="ECO:0000259" key="5">
    <source>
        <dbReference type="PROSITE" id="PS01124"/>
    </source>
</evidence>
<keyword evidence="4" id="KW-0812">Transmembrane</keyword>
<dbReference type="Pfam" id="PF13181">
    <property type="entry name" value="TPR_8"/>
    <property type="match status" value="3"/>
</dbReference>
<proteinExistence type="predicted"/>